<accession>A0AAV4JHR8</accession>
<dbReference type="AlphaFoldDB" id="A0AAV4JHR8"/>
<organism evidence="1 2">
    <name type="scientific">Elysia marginata</name>
    <dbReference type="NCBI Taxonomy" id="1093978"/>
    <lineage>
        <taxon>Eukaryota</taxon>
        <taxon>Metazoa</taxon>
        <taxon>Spiralia</taxon>
        <taxon>Lophotrochozoa</taxon>
        <taxon>Mollusca</taxon>
        <taxon>Gastropoda</taxon>
        <taxon>Heterobranchia</taxon>
        <taxon>Euthyneura</taxon>
        <taxon>Panpulmonata</taxon>
        <taxon>Sacoglossa</taxon>
        <taxon>Placobranchoidea</taxon>
        <taxon>Plakobranchidae</taxon>
        <taxon>Elysia</taxon>
    </lineage>
</organism>
<reference evidence="1 2" key="1">
    <citation type="journal article" date="2021" name="Elife">
        <title>Chloroplast acquisition without the gene transfer in kleptoplastic sea slugs, Plakobranchus ocellatus.</title>
        <authorList>
            <person name="Maeda T."/>
            <person name="Takahashi S."/>
            <person name="Yoshida T."/>
            <person name="Shimamura S."/>
            <person name="Takaki Y."/>
            <person name="Nagai Y."/>
            <person name="Toyoda A."/>
            <person name="Suzuki Y."/>
            <person name="Arimoto A."/>
            <person name="Ishii H."/>
            <person name="Satoh N."/>
            <person name="Nishiyama T."/>
            <person name="Hasebe M."/>
            <person name="Maruyama T."/>
            <person name="Minagawa J."/>
            <person name="Obokata J."/>
            <person name="Shigenobu S."/>
        </authorList>
    </citation>
    <scope>NUCLEOTIDE SEQUENCE [LARGE SCALE GENOMIC DNA]</scope>
</reference>
<sequence length="103" mass="11225">MSESLMERHSVQDDGLRVVNCCYKGRTTSIGNDTSLTVLYQKAPANYVPAAAVIHRVQALSGIIGRKAFVGGLLSLKLKPGAQPRSALDTDRLELQRGKWNSK</sequence>
<name>A0AAV4JHR8_9GAST</name>
<comment type="caution">
    <text evidence="1">The sequence shown here is derived from an EMBL/GenBank/DDBJ whole genome shotgun (WGS) entry which is preliminary data.</text>
</comment>
<proteinExistence type="predicted"/>
<evidence type="ECO:0000313" key="2">
    <source>
        <dbReference type="Proteomes" id="UP000762676"/>
    </source>
</evidence>
<dbReference type="EMBL" id="BMAT01003247">
    <property type="protein sequence ID" value="GFS22323.1"/>
    <property type="molecule type" value="Genomic_DNA"/>
</dbReference>
<protein>
    <submittedName>
        <fullName evidence="1">Uncharacterized protein</fullName>
    </submittedName>
</protein>
<gene>
    <name evidence="1" type="ORF">ElyMa_001614100</name>
</gene>
<evidence type="ECO:0000313" key="1">
    <source>
        <dbReference type="EMBL" id="GFS22323.1"/>
    </source>
</evidence>
<keyword evidence="2" id="KW-1185">Reference proteome</keyword>
<dbReference type="Proteomes" id="UP000762676">
    <property type="component" value="Unassembled WGS sequence"/>
</dbReference>